<dbReference type="GO" id="GO:0005524">
    <property type="term" value="F:ATP binding"/>
    <property type="evidence" value="ECO:0007669"/>
    <property type="project" value="UniProtKB-UniRule"/>
</dbReference>
<evidence type="ECO:0000313" key="9">
    <source>
        <dbReference type="EMBL" id="RWA17566.1"/>
    </source>
</evidence>
<dbReference type="EMBL" id="ATDN01000034">
    <property type="protein sequence ID" value="RWA17566.1"/>
    <property type="molecule type" value="Genomic_DNA"/>
</dbReference>
<dbReference type="UniPathway" id="UPA00241">
    <property type="reaction ID" value="UER00356"/>
</dbReference>
<dbReference type="GO" id="GO:0004140">
    <property type="term" value="F:dephospho-CoA kinase activity"/>
    <property type="evidence" value="ECO:0007669"/>
    <property type="project" value="UniProtKB-UniRule"/>
</dbReference>
<dbReference type="PANTHER" id="PTHR10695">
    <property type="entry name" value="DEPHOSPHO-COA KINASE-RELATED"/>
    <property type="match status" value="1"/>
</dbReference>
<gene>
    <name evidence="7 9" type="primary">coaE</name>
    <name evidence="9" type="ORF">MELE44368_05315</name>
</gene>
<comment type="function">
    <text evidence="7">Catalyzes the phosphorylation of the 3'-hydroxyl group of dephosphocoenzyme A to form coenzyme A.</text>
</comment>
<evidence type="ECO:0000256" key="4">
    <source>
        <dbReference type="ARBA" id="ARBA00022741"/>
    </source>
</evidence>
<comment type="similarity">
    <text evidence="1">In the N-terminal section; belongs to the CoaE family.</text>
</comment>
<dbReference type="EC" id="2.7.1.24" evidence="7 8"/>
<evidence type="ECO:0000256" key="8">
    <source>
        <dbReference type="NCBIfam" id="TIGR00152"/>
    </source>
</evidence>
<evidence type="ECO:0000256" key="6">
    <source>
        <dbReference type="ARBA" id="ARBA00022993"/>
    </source>
</evidence>
<dbReference type="Gene3D" id="3.40.50.300">
    <property type="entry name" value="P-loop containing nucleotide triphosphate hydrolases"/>
    <property type="match status" value="1"/>
</dbReference>
<dbReference type="GO" id="GO:0015937">
    <property type="term" value="P:coenzyme A biosynthetic process"/>
    <property type="evidence" value="ECO:0007669"/>
    <property type="project" value="UniProtKB-UniRule"/>
</dbReference>
<keyword evidence="6 7" id="KW-0173">Coenzyme A biosynthesis</keyword>
<evidence type="ECO:0000256" key="5">
    <source>
        <dbReference type="ARBA" id="ARBA00022840"/>
    </source>
</evidence>
<dbReference type="PANTHER" id="PTHR10695:SF46">
    <property type="entry name" value="BIFUNCTIONAL COENZYME A SYNTHASE-RELATED"/>
    <property type="match status" value="1"/>
</dbReference>
<dbReference type="HAMAP" id="MF_00376">
    <property type="entry name" value="Dephospho_CoA_kinase"/>
    <property type="match status" value="1"/>
</dbReference>
<sequence length="386" mass="42344">MLRIGLTGGIGAGKSTVSAVFSECGGVIVDGDVIAREVVEPGTEGLKQLVEAFGEDILLPHGALDRPALAAKAFRDDKSRALLNEIVHPLVGKRREEIIAAVSEDTVVVEDIPLLVETGMAPMFPLVVVVTAPVETRVARLIKRGMDEADARARIAAQATDEQRRAIADVLLDNSGSQGALVEKARDLWYNRVLPLAHNIRVRACAKAVHELTPYRPSWPEDAARIIKRIEMAGGAKVLRVDHIGSTAVPGMDAKDVIDIQVTVASLEDADALEEPLTQVGFPRREDITADVAHTDDPRVWRKRFHCAADPGRPANIHIRVDGWPNQQFALLFTEWLSANPGVREDYLRAKRHAVTTADYAQAKEPWVLDAYRRAWEWATATGWRA</sequence>
<dbReference type="NCBIfam" id="TIGR00152">
    <property type="entry name" value="dephospho-CoA kinase"/>
    <property type="match status" value="1"/>
</dbReference>
<organism evidence="9 10">
    <name type="scientific">Mycolicibacterium elephantis DSM 44368</name>
    <dbReference type="NCBI Taxonomy" id="1335622"/>
    <lineage>
        <taxon>Bacteria</taxon>
        <taxon>Bacillati</taxon>
        <taxon>Actinomycetota</taxon>
        <taxon>Actinomycetes</taxon>
        <taxon>Mycobacteriales</taxon>
        <taxon>Mycobacteriaceae</taxon>
        <taxon>Mycolicibacterium</taxon>
    </lineage>
</organism>
<comment type="catalytic activity">
    <reaction evidence="7">
        <text>3'-dephospho-CoA + ATP = ADP + CoA + H(+)</text>
        <dbReference type="Rhea" id="RHEA:18245"/>
        <dbReference type="ChEBI" id="CHEBI:15378"/>
        <dbReference type="ChEBI" id="CHEBI:30616"/>
        <dbReference type="ChEBI" id="CHEBI:57287"/>
        <dbReference type="ChEBI" id="CHEBI:57328"/>
        <dbReference type="ChEBI" id="CHEBI:456216"/>
        <dbReference type="EC" id="2.7.1.24"/>
    </reaction>
</comment>
<dbReference type="SUPFAM" id="SSF81301">
    <property type="entry name" value="Nucleotidyltransferase"/>
    <property type="match status" value="1"/>
</dbReference>
<proteinExistence type="inferred from homology"/>
<dbReference type="Gene3D" id="3.30.460.10">
    <property type="entry name" value="Beta Polymerase, domain 2"/>
    <property type="match status" value="1"/>
</dbReference>
<keyword evidence="10" id="KW-1185">Reference proteome</keyword>
<evidence type="ECO:0000256" key="3">
    <source>
        <dbReference type="ARBA" id="ARBA00022490"/>
    </source>
</evidence>
<keyword evidence="5 7" id="KW-0067">ATP-binding</keyword>
<keyword evidence="7 9" id="KW-0808">Transferase</keyword>
<name>A0A439DPM2_9MYCO</name>
<comment type="pathway">
    <text evidence="7">Cofactor biosynthesis; coenzyme A biosynthesis; CoA from (R)-pantothenate: step 5/5.</text>
</comment>
<evidence type="ECO:0000256" key="2">
    <source>
        <dbReference type="ARBA" id="ARBA00011058"/>
    </source>
</evidence>
<dbReference type="RefSeq" id="WP_128110150.1">
    <property type="nucleotide sequence ID" value="NZ_ATDN01000034.1"/>
</dbReference>
<dbReference type="InterPro" id="IPR043519">
    <property type="entry name" value="NT_sf"/>
</dbReference>
<dbReference type="Proteomes" id="UP000287177">
    <property type="component" value="Unassembled WGS sequence"/>
</dbReference>
<evidence type="ECO:0000256" key="1">
    <source>
        <dbReference type="ARBA" id="ARBA00008826"/>
    </source>
</evidence>
<dbReference type="SUPFAM" id="SSF52540">
    <property type="entry name" value="P-loop containing nucleoside triphosphate hydrolases"/>
    <property type="match status" value="1"/>
</dbReference>
<keyword evidence="3 7" id="KW-0963">Cytoplasm</keyword>
<keyword evidence="4 7" id="KW-0547">Nucleotide-binding</keyword>
<comment type="similarity">
    <text evidence="2">In the C-terminal section; belongs to the UPF0157 (GrpB) family.</text>
</comment>
<comment type="subcellular location">
    <subcellularLocation>
        <location evidence="7">Cytoplasm</location>
    </subcellularLocation>
</comment>
<dbReference type="GO" id="GO:0005737">
    <property type="term" value="C:cytoplasm"/>
    <property type="evidence" value="ECO:0007669"/>
    <property type="project" value="UniProtKB-SubCell"/>
</dbReference>
<dbReference type="InterPro" id="IPR007344">
    <property type="entry name" value="GrpB/CoaE"/>
</dbReference>
<comment type="caution">
    <text evidence="9">The sequence shown here is derived from an EMBL/GenBank/DDBJ whole genome shotgun (WGS) entry which is preliminary data.</text>
</comment>
<evidence type="ECO:0000313" key="10">
    <source>
        <dbReference type="Proteomes" id="UP000287177"/>
    </source>
</evidence>
<protein>
    <recommendedName>
        <fullName evidence="7 8">Dephospho-CoA kinase</fullName>
        <ecNumber evidence="7 8">2.7.1.24</ecNumber>
    </recommendedName>
    <alternativeName>
        <fullName evidence="7">Dephosphocoenzyme A kinase</fullName>
    </alternativeName>
</protein>
<comment type="similarity">
    <text evidence="7">Belongs to the CoaE family.</text>
</comment>
<dbReference type="NCBIfam" id="NF002879">
    <property type="entry name" value="PRK03333.1"/>
    <property type="match status" value="1"/>
</dbReference>
<dbReference type="Pfam" id="PF01121">
    <property type="entry name" value="CoaE"/>
    <property type="match status" value="1"/>
</dbReference>
<dbReference type="CDD" id="cd02022">
    <property type="entry name" value="DPCK"/>
    <property type="match status" value="1"/>
</dbReference>
<evidence type="ECO:0000256" key="7">
    <source>
        <dbReference type="HAMAP-Rule" id="MF_00376"/>
    </source>
</evidence>
<dbReference type="InterPro" id="IPR027417">
    <property type="entry name" value="P-loop_NTPase"/>
</dbReference>
<dbReference type="Pfam" id="PF04229">
    <property type="entry name" value="GrpB"/>
    <property type="match status" value="1"/>
</dbReference>
<dbReference type="PROSITE" id="PS51219">
    <property type="entry name" value="DPCK"/>
    <property type="match status" value="1"/>
</dbReference>
<dbReference type="InterPro" id="IPR001977">
    <property type="entry name" value="Depp_CoAkinase"/>
</dbReference>
<reference evidence="9 10" key="1">
    <citation type="submission" date="2013-06" db="EMBL/GenBank/DDBJ databases">
        <title>The draft sequence of the Mycobacterium elephantis genome.</title>
        <authorList>
            <person name="Pettersson F.B."/>
            <person name="Das S."/>
            <person name="Dasgupta S."/>
            <person name="Bhattacharya A."/>
            <person name="Kirsebom L.A."/>
        </authorList>
    </citation>
    <scope>NUCLEOTIDE SEQUENCE [LARGE SCALE GENOMIC DNA]</scope>
    <source>
        <strain evidence="9 10">DSM 44368</strain>
    </source>
</reference>
<accession>A0A439DPM2</accession>
<keyword evidence="7 9" id="KW-0418">Kinase</keyword>
<dbReference type="AlphaFoldDB" id="A0A439DPM2"/>
<feature type="binding site" evidence="7">
    <location>
        <begin position="11"/>
        <end position="16"/>
    </location>
    <ligand>
        <name>ATP</name>
        <dbReference type="ChEBI" id="CHEBI:30616"/>
    </ligand>
</feature>